<dbReference type="Proteomes" id="UP000789572">
    <property type="component" value="Unassembled WGS sequence"/>
</dbReference>
<sequence>MEFEFLRAAYNNIDTDSTFIVDISDPDMQNTLMDFMRSGLVTYAGRSRLQYAAPLIRIIMGKRLYTHRLGLAPSGNNFEQFLRLSIERMRPSELCSSLSHGLDKNSRLLERAWQKEWTMAASTAVPSGHTISPDVGAVFRSSGFLNFYINGGLNWGVELMREGERMSQHINRFKPKGTYENIPLTAWAIIDFRHNSLIPNCQTMEDNIWYALYANDYSIITIMRKDKTDETIRLRGDDPELFPNDRQN</sequence>
<dbReference type="OrthoDB" id="2411218at2759"/>
<gene>
    <name evidence="1" type="ORF">POCULU_LOCUS9005</name>
</gene>
<evidence type="ECO:0000313" key="2">
    <source>
        <dbReference type="Proteomes" id="UP000789572"/>
    </source>
</evidence>
<reference evidence="1" key="1">
    <citation type="submission" date="2021-06" db="EMBL/GenBank/DDBJ databases">
        <authorList>
            <person name="Kallberg Y."/>
            <person name="Tangrot J."/>
            <person name="Rosling A."/>
        </authorList>
    </citation>
    <scope>NUCLEOTIDE SEQUENCE</scope>
    <source>
        <strain evidence="1">IA702</strain>
    </source>
</reference>
<dbReference type="EMBL" id="CAJVPJ010003010">
    <property type="protein sequence ID" value="CAG8633139.1"/>
    <property type="molecule type" value="Genomic_DNA"/>
</dbReference>
<accession>A0A9N9GTC2</accession>
<keyword evidence="2" id="KW-1185">Reference proteome</keyword>
<protein>
    <submittedName>
        <fullName evidence="1">1139_t:CDS:1</fullName>
    </submittedName>
</protein>
<dbReference type="AlphaFoldDB" id="A0A9N9GTC2"/>
<comment type="caution">
    <text evidence="1">The sequence shown here is derived from an EMBL/GenBank/DDBJ whole genome shotgun (WGS) entry which is preliminary data.</text>
</comment>
<organism evidence="1 2">
    <name type="scientific">Paraglomus occultum</name>
    <dbReference type="NCBI Taxonomy" id="144539"/>
    <lineage>
        <taxon>Eukaryota</taxon>
        <taxon>Fungi</taxon>
        <taxon>Fungi incertae sedis</taxon>
        <taxon>Mucoromycota</taxon>
        <taxon>Glomeromycotina</taxon>
        <taxon>Glomeromycetes</taxon>
        <taxon>Paraglomerales</taxon>
        <taxon>Paraglomeraceae</taxon>
        <taxon>Paraglomus</taxon>
    </lineage>
</organism>
<name>A0A9N9GTC2_9GLOM</name>
<evidence type="ECO:0000313" key="1">
    <source>
        <dbReference type="EMBL" id="CAG8633139.1"/>
    </source>
</evidence>
<proteinExistence type="predicted"/>